<dbReference type="Pfam" id="PF21404">
    <property type="entry name" value="AMG1_III"/>
    <property type="match status" value="1"/>
</dbReference>
<gene>
    <name evidence="4" type="ORF">IV203_004490</name>
</gene>
<name>A0A9K3L4H8_9STRA</name>
<protein>
    <submittedName>
        <fullName evidence="4">Phosphoglucosamine mutase</fullName>
    </submittedName>
</protein>
<dbReference type="GO" id="GO:0004610">
    <property type="term" value="F:phosphoacetylglucosamine mutase activity"/>
    <property type="evidence" value="ECO:0007669"/>
    <property type="project" value="TreeGrafter"/>
</dbReference>
<dbReference type="GO" id="GO:0006048">
    <property type="term" value="P:UDP-N-acetylglucosamine biosynthetic process"/>
    <property type="evidence" value="ECO:0007669"/>
    <property type="project" value="TreeGrafter"/>
</dbReference>
<reference evidence="4" key="2">
    <citation type="submission" date="2021-04" db="EMBL/GenBank/DDBJ databases">
        <authorList>
            <person name="Podell S."/>
        </authorList>
    </citation>
    <scope>NUCLEOTIDE SEQUENCE</scope>
    <source>
        <strain evidence="4">Hildebrandi</strain>
    </source>
</reference>
<accession>A0A9K3L4H8</accession>
<dbReference type="Pfam" id="PF00408">
    <property type="entry name" value="PGM_PMM_IV"/>
    <property type="match status" value="1"/>
</dbReference>
<organism evidence="4 5">
    <name type="scientific">Nitzschia inconspicua</name>
    <dbReference type="NCBI Taxonomy" id="303405"/>
    <lineage>
        <taxon>Eukaryota</taxon>
        <taxon>Sar</taxon>
        <taxon>Stramenopiles</taxon>
        <taxon>Ochrophyta</taxon>
        <taxon>Bacillariophyta</taxon>
        <taxon>Bacillariophyceae</taxon>
        <taxon>Bacillariophycidae</taxon>
        <taxon>Bacillariales</taxon>
        <taxon>Bacillariaceae</taxon>
        <taxon>Nitzschia</taxon>
    </lineage>
</organism>
<feature type="domain" description="Alpha-D-phosphohexomutase C-terminal" evidence="1">
    <location>
        <begin position="551"/>
        <end position="583"/>
    </location>
</feature>
<dbReference type="Proteomes" id="UP000693970">
    <property type="component" value="Unassembled WGS sequence"/>
</dbReference>
<reference evidence="4" key="1">
    <citation type="journal article" date="2021" name="Sci. Rep.">
        <title>Diploid genomic architecture of Nitzschia inconspicua, an elite biomass production diatom.</title>
        <authorList>
            <person name="Oliver A."/>
            <person name="Podell S."/>
            <person name="Pinowska A."/>
            <person name="Traller J.C."/>
            <person name="Smith S.R."/>
            <person name="McClure R."/>
            <person name="Beliaev A."/>
            <person name="Bohutskyi P."/>
            <person name="Hill E.A."/>
            <person name="Rabines A."/>
            <person name="Zheng H."/>
            <person name="Allen L.Z."/>
            <person name="Kuo A."/>
            <person name="Grigoriev I.V."/>
            <person name="Allen A.E."/>
            <person name="Hazlebeck D."/>
            <person name="Allen E.E."/>
        </authorList>
    </citation>
    <scope>NUCLEOTIDE SEQUENCE</scope>
    <source>
        <strain evidence="4">Hildebrandi</strain>
    </source>
</reference>
<dbReference type="PANTHER" id="PTHR45955">
    <property type="entry name" value="PHOSPHOACETYLGLUCOSAMINE MUTASE"/>
    <property type="match status" value="1"/>
</dbReference>
<feature type="domain" description="Alpha-D-phosphohexomutase alpha/beta/alpha" evidence="2">
    <location>
        <begin position="66"/>
        <end position="110"/>
    </location>
</feature>
<dbReference type="InterPro" id="IPR049022">
    <property type="entry name" value="AMG1_III"/>
</dbReference>
<dbReference type="OrthoDB" id="1928at2759"/>
<dbReference type="InterPro" id="IPR005843">
    <property type="entry name" value="A-D-PHexomutase_C"/>
</dbReference>
<dbReference type="AlphaFoldDB" id="A0A9K3L4H8"/>
<evidence type="ECO:0000259" key="2">
    <source>
        <dbReference type="Pfam" id="PF02878"/>
    </source>
</evidence>
<keyword evidence="5" id="KW-1185">Reference proteome</keyword>
<evidence type="ECO:0000313" key="5">
    <source>
        <dbReference type="Proteomes" id="UP000693970"/>
    </source>
</evidence>
<comment type="caution">
    <text evidence="4">The sequence shown here is derived from an EMBL/GenBank/DDBJ whole genome shotgun (WGS) entry which is preliminary data.</text>
</comment>
<evidence type="ECO:0000259" key="3">
    <source>
        <dbReference type="Pfam" id="PF21404"/>
    </source>
</evidence>
<dbReference type="FunFam" id="3.30.310.50:FF:000003">
    <property type="entry name" value="Phosphoacetylglucosamine mutase"/>
    <property type="match status" value="1"/>
</dbReference>
<dbReference type="EMBL" id="JAGRRH010000016">
    <property type="protein sequence ID" value="KAG7355134.1"/>
    <property type="molecule type" value="Genomic_DNA"/>
</dbReference>
<evidence type="ECO:0000259" key="1">
    <source>
        <dbReference type="Pfam" id="PF00408"/>
    </source>
</evidence>
<dbReference type="Pfam" id="PF02878">
    <property type="entry name" value="PGM_PMM_I"/>
    <property type="match status" value="1"/>
</dbReference>
<dbReference type="GO" id="GO:0005975">
    <property type="term" value="P:carbohydrate metabolic process"/>
    <property type="evidence" value="ECO:0007669"/>
    <property type="project" value="InterPro"/>
</dbReference>
<feature type="domain" description="Phosphoacetylglucosamine mutase AMG1" evidence="3">
    <location>
        <begin position="360"/>
        <end position="490"/>
    </location>
</feature>
<dbReference type="InterPro" id="IPR005844">
    <property type="entry name" value="A-D-PHexomutase_a/b/a-I"/>
</dbReference>
<proteinExistence type="predicted"/>
<dbReference type="PANTHER" id="PTHR45955:SF1">
    <property type="entry name" value="PHOSPHOACETYLGLUCOSAMINE MUTASE"/>
    <property type="match status" value="1"/>
</dbReference>
<evidence type="ECO:0000313" key="4">
    <source>
        <dbReference type="EMBL" id="KAG7355134.1"/>
    </source>
</evidence>
<sequence>MSPSSSFRFDSVLSLILKDQPLSDALQHYGYGTAGFRFKASIMDGLMVRVGLLSILLLLETPSSEDMGIMITASHNDESYNGVKLARPDGSMLTPSQEDFLTAWVNENDAEKWKRLLEDKAENLRTNQPCSDSERTLHLGRDTRVHSPHLSLLCCQGAQACVDALVVNSNVRILDHGVLTTPMLHHIVLHSNPQYLPSYITPRPSRNGYIQTFAEAYVYLMTHGESAGGGTTINALHVDGACGVGHQAVKELTLAIQDLLEENDGQSGSCTGTVISAHNGPGDGPLNLDCGSEHVQKQLLPPIWYDGTPTTTLDYCCALDGDADRIVFFGQDAASPSTVSKGDEDGDVETPTGQLTHLLDGDKIAILIAHVLKEKLNDVPDGSPTMGIVQTAYANGASTKYVESTLNLPVKVAKTGVKHLHHAAVENFDIGIYFEANGHGTVVFSKAFEEFAIKQQQNFNSSFFVKLHQLINPAVGDALCDMLLVDFLLKSALGGWTLQQWNDMYQDLPSRMLKVKVQDRSIIRCNDNETECTEPDTVQPLLQQAMSTVNQGRTFIRPSGTEDVVRVYAEAATREEADTLAALAAQIVYDTCNGVGDRPSASSF</sequence>